<dbReference type="AlphaFoldDB" id="A0A521ASJ9"/>
<gene>
    <name evidence="2" type="ORF">SAMN06265218_101348</name>
</gene>
<organism evidence="2 3">
    <name type="scientific">Fodinibius sediminis</name>
    <dbReference type="NCBI Taxonomy" id="1214077"/>
    <lineage>
        <taxon>Bacteria</taxon>
        <taxon>Pseudomonadati</taxon>
        <taxon>Balneolota</taxon>
        <taxon>Balneolia</taxon>
        <taxon>Balneolales</taxon>
        <taxon>Balneolaceae</taxon>
        <taxon>Fodinibius</taxon>
    </lineage>
</organism>
<dbReference type="InterPro" id="IPR036767">
    <property type="entry name" value="ApaG_sf"/>
</dbReference>
<protein>
    <submittedName>
        <fullName evidence="2">ApaG protein</fullName>
    </submittedName>
</protein>
<dbReference type="PANTHER" id="PTHR14289:SF16">
    <property type="entry name" value="POLYMERASE DELTA-INTERACTING PROTEIN 2"/>
    <property type="match status" value="1"/>
</dbReference>
<feature type="domain" description="ApaG" evidence="1">
    <location>
        <begin position="7"/>
        <end position="130"/>
    </location>
</feature>
<dbReference type="GO" id="GO:0070987">
    <property type="term" value="P:error-free translesion synthesis"/>
    <property type="evidence" value="ECO:0007669"/>
    <property type="project" value="TreeGrafter"/>
</dbReference>
<evidence type="ECO:0000259" key="1">
    <source>
        <dbReference type="PROSITE" id="PS51087"/>
    </source>
</evidence>
<dbReference type="EMBL" id="FXTH01000001">
    <property type="protein sequence ID" value="SMO37769.1"/>
    <property type="molecule type" value="Genomic_DNA"/>
</dbReference>
<dbReference type="Gene3D" id="2.60.40.1470">
    <property type="entry name" value="ApaG domain"/>
    <property type="match status" value="1"/>
</dbReference>
<dbReference type="SUPFAM" id="SSF110069">
    <property type="entry name" value="ApaG-like"/>
    <property type="match status" value="1"/>
</dbReference>
<dbReference type="Pfam" id="PF04379">
    <property type="entry name" value="DUF525"/>
    <property type="match status" value="1"/>
</dbReference>
<dbReference type="NCBIfam" id="NF003967">
    <property type="entry name" value="PRK05461.1"/>
    <property type="match status" value="1"/>
</dbReference>
<proteinExistence type="predicted"/>
<name>A0A521ASJ9_9BACT</name>
<dbReference type="OrthoDB" id="9795226at2"/>
<dbReference type="PANTHER" id="PTHR14289">
    <property type="entry name" value="F-BOX ONLY PROTEIN 3"/>
    <property type="match status" value="1"/>
</dbReference>
<reference evidence="2 3" key="1">
    <citation type="submission" date="2017-05" db="EMBL/GenBank/DDBJ databases">
        <authorList>
            <person name="Varghese N."/>
            <person name="Submissions S."/>
        </authorList>
    </citation>
    <scope>NUCLEOTIDE SEQUENCE [LARGE SCALE GENOMIC DNA]</scope>
    <source>
        <strain evidence="2 3">DSM 21194</strain>
    </source>
</reference>
<dbReference type="Proteomes" id="UP000317593">
    <property type="component" value="Unassembled WGS sequence"/>
</dbReference>
<evidence type="ECO:0000313" key="3">
    <source>
        <dbReference type="Proteomes" id="UP000317593"/>
    </source>
</evidence>
<accession>A0A521ASJ9</accession>
<sequence>MYQPTFVEVSHDVSVEVQPVYLEEESSPAAGKHVFAYFITIKNLGDHPVQLLKRHWEIRDASGKRHEVDGEGVIGQKPVIEPGKEHAYNSFCVLKAYRGSMKGFYTMQASEGKTLRVRIPEFLLVSHRLN</sequence>
<dbReference type="InterPro" id="IPR007474">
    <property type="entry name" value="ApaG_domain"/>
</dbReference>
<dbReference type="PROSITE" id="PS51087">
    <property type="entry name" value="APAG"/>
    <property type="match status" value="1"/>
</dbReference>
<dbReference type="RefSeq" id="WP_142712803.1">
    <property type="nucleotide sequence ID" value="NZ_FXTH01000001.1"/>
</dbReference>
<evidence type="ECO:0000313" key="2">
    <source>
        <dbReference type="EMBL" id="SMO37769.1"/>
    </source>
</evidence>
<keyword evidence="3" id="KW-1185">Reference proteome</keyword>